<organism evidence="4 5">
    <name type="scientific">Pseudanabaena yagii GIHE-NHR1</name>
    <dbReference type="NCBI Taxonomy" id="2722753"/>
    <lineage>
        <taxon>Bacteria</taxon>
        <taxon>Bacillati</taxon>
        <taxon>Cyanobacteriota</taxon>
        <taxon>Cyanophyceae</taxon>
        <taxon>Pseudanabaenales</taxon>
        <taxon>Pseudanabaenaceae</taxon>
        <taxon>Pseudanabaena</taxon>
        <taxon>Pseudanabaena yagii</taxon>
    </lineage>
</organism>
<feature type="coiled-coil region" evidence="1">
    <location>
        <begin position="532"/>
        <end position="582"/>
    </location>
</feature>
<evidence type="ECO:0000313" key="4">
    <source>
        <dbReference type="EMBL" id="NMF59709.1"/>
    </source>
</evidence>
<dbReference type="InterPro" id="IPR014001">
    <property type="entry name" value="Helicase_ATP-bd"/>
</dbReference>
<dbReference type="Gene3D" id="3.40.50.300">
    <property type="entry name" value="P-loop containing nucleotide triphosphate hydrolases"/>
    <property type="match status" value="2"/>
</dbReference>
<dbReference type="EMBL" id="JAAVJL010000002">
    <property type="protein sequence ID" value="NMF59709.1"/>
    <property type="molecule type" value="Genomic_DNA"/>
</dbReference>
<dbReference type="SMART" id="SM00490">
    <property type="entry name" value="HELICc"/>
    <property type="match status" value="1"/>
</dbReference>
<keyword evidence="1" id="KW-0175">Coiled coil</keyword>
<keyword evidence="4" id="KW-0067">ATP-binding</keyword>
<gene>
    <name evidence="4" type="ORF">HC246_17210</name>
</gene>
<dbReference type="RefSeq" id="WP_169364706.1">
    <property type="nucleotide sequence ID" value="NZ_JAAVJL010000002.1"/>
</dbReference>
<dbReference type="SMART" id="SM00487">
    <property type="entry name" value="DEXDc"/>
    <property type="match status" value="1"/>
</dbReference>
<feature type="domain" description="Helicase C-terminal" evidence="3">
    <location>
        <begin position="231"/>
        <end position="402"/>
    </location>
</feature>
<evidence type="ECO:0000256" key="1">
    <source>
        <dbReference type="SAM" id="Coils"/>
    </source>
</evidence>
<dbReference type="InterPro" id="IPR027417">
    <property type="entry name" value="P-loop_NTPase"/>
</dbReference>
<dbReference type="InterPro" id="IPR001650">
    <property type="entry name" value="Helicase_C-like"/>
</dbReference>
<dbReference type="Pfam" id="PF00271">
    <property type="entry name" value="Helicase_C"/>
    <property type="match status" value="1"/>
</dbReference>
<dbReference type="PANTHER" id="PTHR47396:SF1">
    <property type="entry name" value="ATP-DEPENDENT HELICASE IRC3-RELATED"/>
    <property type="match status" value="1"/>
</dbReference>
<dbReference type="PANTHER" id="PTHR47396">
    <property type="entry name" value="TYPE I RESTRICTION ENZYME ECOKI R PROTEIN"/>
    <property type="match status" value="1"/>
</dbReference>
<keyword evidence="4" id="KW-0547">Nucleotide-binding</keyword>
<evidence type="ECO:0000313" key="5">
    <source>
        <dbReference type="Proteomes" id="UP000738376"/>
    </source>
</evidence>
<accession>A0ABX1LYA9</accession>
<dbReference type="Pfam" id="PF04851">
    <property type="entry name" value="ResIII"/>
    <property type="match status" value="1"/>
</dbReference>
<feature type="coiled-coil region" evidence="1">
    <location>
        <begin position="425"/>
        <end position="452"/>
    </location>
</feature>
<dbReference type="PROSITE" id="PS51192">
    <property type="entry name" value="HELICASE_ATP_BIND_1"/>
    <property type="match status" value="1"/>
</dbReference>
<dbReference type="Proteomes" id="UP000738376">
    <property type="component" value="Unassembled WGS sequence"/>
</dbReference>
<evidence type="ECO:0000259" key="2">
    <source>
        <dbReference type="PROSITE" id="PS51192"/>
    </source>
</evidence>
<keyword evidence="4" id="KW-0378">Hydrolase</keyword>
<reference evidence="4 5" key="1">
    <citation type="submission" date="2020-03" db="EMBL/GenBank/DDBJ databases">
        <title>Draft Genome Sequence of 2-Methylisoborneol Producing Pseudanabaena yagii Strain GIHE-NHR1 Isolated from North Han River in South Korea.</title>
        <authorList>
            <person name="Jeong J."/>
        </authorList>
    </citation>
    <scope>NUCLEOTIDE SEQUENCE [LARGE SCALE GENOMIC DNA]</scope>
    <source>
        <strain evidence="4 5">GIHE-NHR1</strain>
    </source>
</reference>
<dbReference type="InterPro" id="IPR006935">
    <property type="entry name" value="Helicase/UvrB_N"/>
</dbReference>
<evidence type="ECO:0000259" key="3">
    <source>
        <dbReference type="PROSITE" id="PS51194"/>
    </source>
</evidence>
<feature type="domain" description="Helicase ATP-binding" evidence="2">
    <location>
        <begin position="26"/>
        <end position="174"/>
    </location>
</feature>
<dbReference type="PROSITE" id="PS51194">
    <property type="entry name" value="HELICASE_CTER"/>
    <property type="match status" value="1"/>
</dbReference>
<dbReference type="GO" id="GO:0004386">
    <property type="term" value="F:helicase activity"/>
    <property type="evidence" value="ECO:0007669"/>
    <property type="project" value="UniProtKB-KW"/>
</dbReference>
<protein>
    <submittedName>
        <fullName evidence="4">DEAD/DEAH box helicase</fullName>
    </submittedName>
</protein>
<proteinExistence type="predicted"/>
<keyword evidence="5" id="KW-1185">Reference proteome</keyword>
<keyword evidence="4" id="KW-0347">Helicase</keyword>
<dbReference type="SUPFAM" id="SSF52540">
    <property type="entry name" value="P-loop containing nucleoside triphosphate hydrolases"/>
    <property type="match status" value="1"/>
</dbReference>
<comment type="caution">
    <text evidence="4">The sequence shown here is derived from an EMBL/GenBank/DDBJ whole genome shotgun (WGS) entry which is preliminary data.</text>
</comment>
<sequence>MAEYSYNLPKIEIRDYQQEAIDKISDAWNSGVTRVMFQMPTGTGKTVVFNQIVKQELEKNSTVLIVAHREELIRQNVERLREHFRIEAGIIMGNHRTNPSRRVQVATIQTLDNRDYSWLNPSLIIIDEAHHVPAQSYVRLLDKYQKAKILGVTATPIRLNGEGFTGLFDKLITSKSIKEFIKNEHLADIRYLGRKQIWSKLDLGNISINNTGDYDSTQLSRMMRQDFVMADLVKSYVEYAKGKKMIVFAVDIEHSKDIVKRYEEAGFRAAHLDGKTKKFERMEIINKFKDGKIEILSNFDIVSEGFDVPDCEVVQLARPTKSLSVYLQQVGRCMRPSKTKPHCIVLDNVGLHQEFGSPKDDRHWKLESTKDSSKIKNSSSRNFEEFTKTNPEEIDEELIVLEDVDMSAESKTISKSFPEIDDELKLRIEINNSRSEEEKQSKEQELQNLILSQEERLQKILPTFQSLVEDFCNNDTHWKNEDDKKIFALRLKISYDFSKSRVKVDLDDREKKVDQYLEVTDVDNELDLRSDILQLTQSIKKKKRDIKALEQSNNIDDCATQINELRSEISELELNKENKSKELRNTIFDQEYQLQNFITNFRALVYDFFDKNTQWASEDDKKNFVWRLQVFYDFADSRIKFNLDRRFKKIISYLEVIANEISCFSSSKGIENNADYRSYYGDNNLYDYQCLRKGISMIKHLIFEYVFECKNIKILSRDNIFNEVTDIFEKCWRIIFGEYFEFKELCYYKLEKLLHISTTEII</sequence>
<name>A0ABX1LYA9_9CYAN</name>
<dbReference type="InterPro" id="IPR050742">
    <property type="entry name" value="Helicase_Restrict-Modif_Enz"/>
</dbReference>